<keyword evidence="3" id="KW-0663">Pyridoxal phosphate</keyword>
<comment type="similarity">
    <text evidence="5">Belongs to the class-II pyridoxal-phosphate-dependent aminotransferase family. MalY/PatB cystathionine beta-lyase subfamily.</text>
</comment>
<dbReference type="InterPro" id="IPR004839">
    <property type="entry name" value="Aminotransferase_I/II_large"/>
</dbReference>
<evidence type="ECO:0000313" key="8">
    <source>
        <dbReference type="Proteomes" id="UP000242999"/>
    </source>
</evidence>
<dbReference type="InterPro" id="IPR027619">
    <property type="entry name" value="C-S_lyase_PatB-like"/>
</dbReference>
<dbReference type="Proteomes" id="UP000242999">
    <property type="component" value="Unassembled WGS sequence"/>
</dbReference>
<dbReference type="RefSeq" id="WP_177166873.1">
    <property type="nucleotide sequence ID" value="NZ_FNYH01000010.1"/>
</dbReference>
<comment type="cofactor">
    <cofactor evidence="1">
        <name>pyridoxal 5'-phosphate</name>
        <dbReference type="ChEBI" id="CHEBI:597326"/>
    </cofactor>
</comment>
<dbReference type="CDD" id="cd00609">
    <property type="entry name" value="AAT_like"/>
    <property type="match status" value="1"/>
</dbReference>
<evidence type="ECO:0000256" key="3">
    <source>
        <dbReference type="ARBA" id="ARBA00022898"/>
    </source>
</evidence>
<evidence type="ECO:0000256" key="5">
    <source>
        <dbReference type="ARBA" id="ARBA00037974"/>
    </source>
</evidence>
<dbReference type="PANTHER" id="PTHR43525:SF1">
    <property type="entry name" value="PROTEIN MALY"/>
    <property type="match status" value="1"/>
</dbReference>
<evidence type="ECO:0000256" key="1">
    <source>
        <dbReference type="ARBA" id="ARBA00001933"/>
    </source>
</evidence>
<dbReference type="SUPFAM" id="SSF53383">
    <property type="entry name" value="PLP-dependent transferases"/>
    <property type="match status" value="1"/>
</dbReference>
<dbReference type="NCBIfam" id="TIGR04350">
    <property type="entry name" value="C_S_lyase_PatB"/>
    <property type="match status" value="1"/>
</dbReference>
<dbReference type="Gene3D" id="3.90.1150.10">
    <property type="entry name" value="Aspartate Aminotransferase, domain 1"/>
    <property type="match status" value="1"/>
</dbReference>
<gene>
    <name evidence="7" type="ORF">SAMN05421831_11097</name>
</gene>
<accession>A0A1H6THE6</accession>
<feature type="domain" description="Aminotransferase class I/classII large" evidence="6">
    <location>
        <begin position="37"/>
        <end position="383"/>
    </location>
</feature>
<dbReference type="InterPro" id="IPR015424">
    <property type="entry name" value="PyrdxlP-dep_Trfase"/>
</dbReference>
<dbReference type="InterPro" id="IPR015422">
    <property type="entry name" value="PyrdxlP-dep_Trfase_small"/>
</dbReference>
<evidence type="ECO:0000256" key="2">
    <source>
        <dbReference type="ARBA" id="ARBA00012224"/>
    </source>
</evidence>
<dbReference type="GO" id="GO:0047804">
    <property type="term" value="F:cysteine-S-conjugate beta-lyase activity"/>
    <property type="evidence" value="ECO:0007669"/>
    <property type="project" value="UniProtKB-EC"/>
</dbReference>
<evidence type="ECO:0000259" key="6">
    <source>
        <dbReference type="Pfam" id="PF00155"/>
    </source>
</evidence>
<dbReference type="EC" id="4.4.1.13" evidence="2"/>
<keyword evidence="4 7" id="KW-0456">Lyase</keyword>
<organism evidence="7 8">
    <name type="scientific">Allopseudospirillum japonicum</name>
    <dbReference type="NCBI Taxonomy" id="64971"/>
    <lineage>
        <taxon>Bacteria</taxon>
        <taxon>Pseudomonadati</taxon>
        <taxon>Pseudomonadota</taxon>
        <taxon>Gammaproteobacteria</taxon>
        <taxon>Oceanospirillales</taxon>
        <taxon>Oceanospirillaceae</taxon>
        <taxon>Allopseudospirillum</taxon>
    </lineage>
</organism>
<dbReference type="InterPro" id="IPR051798">
    <property type="entry name" value="Class-II_PLP-Dep_Aminotrans"/>
</dbReference>
<keyword evidence="8" id="KW-1185">Reference proteome</keyword>
<proteinExistence type="inferred from homology"/>
<evidence type="ECO:0000256" key="4">
    <source>
        <dbReference type="ARBA" id="ARBA00023239"/>
    </source>
</evidence>
<sequence length="389" mass="43379">MSHTHISSGQGFDFDSVYPRRASASLKWNRYPKEVLPLWVADMDFRAAPSILEALHTRVDQGILGYTQVENELNEAFCAWAHKRYQADFMPESLVWIPGVVSGFHLATQTCTQAGEAILIQPPIYPPILALGGLSGRQTQSAPLVYDPQQGWQFDWQALEDGARAGAKLLIFCHPHNPTGRVFTTKELQQLGDFCAHWGIKICSDEIHCDLILDETRTHRPFASLHPYVADHSITLMAPSKTFNIAGLACSVAIIPNPELRRAFKRQMQGLISDVNVLGLTAAKAAYQTGEPWLEAALTYLRGNRDYLATWMEQHPQLQWHCPEATFLAWIDFARLWPQGYPHEDVVAQGIALSAGVDFGAPTWARLNFGCPRALLAQALQSLDAILPR</sequence>
<name>A0A1H6THE6_9GAMM</name>
<dbReference type="Gene3D" id="3.40.640.10">
    <property type="entry name" value="Type I PLP-dependent aspartate aminotransferase-like (Major domain)"/>
    <property type="match status" value="1"/>
</dbReference>
<protein>
    <recommendedName>
        <fullName evidence="2">cysteine-S-conjugate beta-lyase</fullName>
        <ecNumber evidence="2">4.4.1.13</ecNumber>
    </recommendedName>
</protein>
<dbReference type="GO" id="GO:0030170">
    <property type="term" value="F:pyridoxal phosphate binding"/>
    <property type="evidence" value="ECO:0007669"/>
    <property type="project" value="InterPro"/>
</dbReference>
<dbReference type="Pfam" id="PF00155">
    <property type="entry name" value="Aminotran_1_2"/>
    <property type="match status" value="1"/>
</dbReference>
<dbReference type="InterPro" id="IPR015421">
    <property type="entry name" value="PyrdxlP-dep_Trfase_major"/>
</dbReference>
<dbReference type="PANTHER" id="PTHR43525">
    <property type="entry name" value="PROTEIN MALY"/>
    <property type="match status" value="1"/>
</dbReference>
<evidence type="ECO:0000313" key="7">
    <source>
        <dbReference type="EMBL" id="SEI79503.1"/>
    </source>
</evidence>
<reference evidence="8" key="1">
    <citation type="submission" date="2016-10" db="EMBL/GenBank/DDBJ databases">
        <authorList>
            <person name="Varghese N."/>
            <person name="Submissions S."/>
        </authorList>
    </citation>
    <scope>NUCLEOTIDE SEQUENCE [LARGE SCALE GENOMIC DNA]</scope>
    <source>
        <strain evidence="8">DSM 7165</strain>
    </source>
</reference>
<dbReference type="EMBL" id="FNYH01000010">
    <property type="protein sequence ID" value="SEI79503.1"/>
    <property type="molecule type" value="Genomic_DNA"/>
</dbReference>
<dbReference type="STRING" id="64971.SAMN05421831_11097"/>
<dbReference type="AlphaFoldDB" id="A0A1H6THE6"/>